<evidence type="ECO:0000313" key="5">
    <source>
        <dbReference type="EMBL" id="TRY67499.1"/>
    </source>
</evidence>
<protein>
    <recommendedName>
        <fullName evidence="4">EF-hand domain-containing protein</fullName>
    </recommendedName>
</protein>
<name>A0A553NQ13_TIGCA</name>
<feature type="domain" description="EF-hand" evidence="4">
    <location>
        <begin position="286"/>
        <end position="321"/>
    </location>
</feature>
<organism evidence="5 6">
    <name type="scientific">Tigriopus californicus</name>
    <name type="common">Marine copepod</name>
    <dbReference type="NCBI Taxonomy" id="6832"/>
    <lineage>
        <taxon>Eukaryota</taxon>
        <taxon>Metazoa</taxon>
        <taxon>Ecdysozoa</taxon>
        <taxon>Arthropoda</taxon>
        <taxon>Crustacea</taxon>
        <taxon>Multicrustacea</taxon>
        <taxon>Hexanauplia</taxon>
        <taxon>Copepoda</taxon>
        <taxon>Harpacticoida</taxon>
        <taxon>Harpacticidae</taxon>
        <taxon>Tigriopus</taxon>
    </lineage>
</organism>
<dbReference type="GO" id="GO:0005509">
    <property type="term" value="F:calcium ion binding"/>
    <property type="evidence" value="ECO:0007669"/>
    <property type="project" value="InterPro"/>
</dbReference>
<dbReference type="InterPro" id="IPR018247">
    <property type="entry name" value="EF_Hand_1_Ca_BS"/>
</dbReference>
<proteinExistence type="predicted"/>
<dbReference type="PANTHER" id="PTHR23055">
    <property type="entry name" value="CALCIUM BINDING PROTEINS"/>
    <property type="match status" value="1"/>
</dbReference>
<dbReference type="InterPro" id="IPR011992">
    <property type="entry name" value="EF-hand-dom_pair"/>
</dbReference>
<comment type="caution">
    <text evidence="5">The sequence shown here is derived from an EMBL/GenBank/DDBJ whole genome shotgun (WGS) entry which is preliminary data.</text>
</comment>
<dbReference type="Pfam" id="PF00036">
    <property type="entry name" value="EF-hand_1"/>
    <property type="match status" value="1"/>
</dbReference>
<reference evidence="5 6" key="1">
    <citation type="journal article" date="2018" name="Nat. Ecol. Evol.">
        <title>Genomic signatures of mitonuclear coevolution across populations of Tigriopus californicus.</title>
        <authorList>
            <person name="Barreto F.S."/>
            <person name="Watson E.T."/>
            <person name="Lima T.G."/>
            <person name="Willett C.S."/>
            <person name="Edmands S."/>
            <person name="Li W."/>
            <person name="Burton R.S."/>
        </authorList>
    </citation>
    <scope>NUCLEOTIDE SEQUENCE [LARGE SCALE GENOMIC DNA]</scope>
    <source>
        <strain evidence="5 6">San Diego</strain>
    </source>
</reference>
<dbReference type="AlphaFoldDB" id="A0A553NQ13"/>
<evidence type="ECO:0000256" key="3">
    <source>
        <dbReference type="ARBA" id="ARBA00022837"/>
    </source>
</evidence>
<keyword evidence="6" id="KW-1185">Reference proteome</keyword>
<dbReference type="PANTHER" id="PTHR23055:SF60">
    <property type="entry name" value="CALAXIN"/>
    <property type="match status" value="1"/>
</dbReference>
<dbReference type="SUPFAM" id="SSF47473">
    <property type="entry name" value="EF-hand"/>
    <property type="match status" value="1"/>
</dbReference>
<dbReference type="InterPro" id="IPR002048">
    <property type="entry name" value="EF_hand_dom"/>
</dbReference>
<keyword evidence="1" id="KW-0479">Metal-binding</keyword>
<evidence type="ECO:0000256" key="1">
    <source>
        <dbReference type="ARBA" id="ARBA00022723"/>
    </source>
</evidence>
<dbReference type="SMART" id="SM00054">
    <property type="entry name" value="EFh"/>
    <property type="match status" value="3"/>
</dbReference>
<gene>
    <name evidence="5" type="ORF">TCAL_03756</name>
</gene>
<dbReference type="PROSITE" id="PS50222">
    <property type="entry name" value="EF_HAND_2"/>
    <property type="match status" value="3"/>
</dbReference>
<dbReference type="Gene3D" id="1.10.238.10">
    <property type="entry name" value="EF-hand"/>
    <property type="match status" value="1"/>
</dbReference>
<dbReference type="PROSITE" id="PS00018">
    <property type="entry name" value="EF_HAND_1"/>
    <property type="match status" value="3"/>
</dbReference>
<accession>A0A553NQ13</accession>
<keyword evidence="2" id="KW-0677">Repeat</keyword>
<evidence type="ECO:0000259" key="4">
    <source>
        <dbReference type="PROSITE" id="PS50222"/>
    </source>
</evidence>
<dbReference type="STRING" id="6832.A0A553NQ13"/>
<dbReference type="Pfam" id="PF13499">
    <property type="entry name" value="EF-hand_7"/>
    <property type="match status" value="1"/>
</dbReference>
<feature type="domain" description="EF-hand" evidence="4">
    <location>
        <begin position="243"/>
        <end position="278"/>
    </location>
</feature>
<dbReference type="Proteomes" id="UP000318571">
    <property type="component" value="Chromosome 4"/>
</dbReference>
<evidence type="ECO:0000256" key="2">
    <source>
        <dbReference type="ARBA" id="ARBA00022737"/>
    </source>
</evidence>
<sequence>MYGHRKIRSTGLKSPFSVSLDFFPDRSWPRVPIWNRKGGAWVWKPSPIKLLLTPAFKVFMLDKIYRSFVLNLTLSTMYNFQEPHGFSPQKCTDMNFHFLKPASDLSSGLKESDLGTLWDFEGDLYWVVCFKILACPETTRTTMAEIGALIRKQQSKFVETLAKKSHFSMSEVDGLLSVYRKLSEGLEVDRMDRTRFREFLHNAFDMTDDILLDRIFKRFDADNDGYVSREEWVYGLSVFLKGNEDQHIEYCFDIYDLNSDGFISREEMLNMLKTCLGRQGLEEDQDEGDLIEMTLRKMDIDKDGRISESDWTQTIKAEPLMLEAFGPCLPQRNAGEIFLEKCREAD</sequence>
<dbReference type="EMBL" id="VCGU01000011">
    <property type="protein sequence ID" value="TRY67499.1"/>
    <property type="molecule type" value="Genomic_DNA"/>
</dbReference>
<evidence type="ECO:0000313" key="6">
    <source>
        <dbReference type="Proteomes" id="UP000318571"/>
    </source>
</evidence>
<feature type="domain" description="EF-hand" evidence="4">
    <location>
        <begin position="207"/>
        <end position="242"/>
    </location>
</feature>
<dbReference type="PRINTS" id="PR00450">
    <property type="entry name" value="RECOVERIN"/>
</dbReference>
<dbReference type="CDD" id="cd00051">
    <property type="entry name" value="EFh"/>
    <property type="match status" value="2"/>
</dbReference>
<dbReference type="InterPro" id="IPR028846">
    <property type="entry name" value="Recoverin"/>
</dbReference>
<keyword evidence="3" id="KW-0106">Calcium</keyword>